<evidence type="ECO:0000256" key="1">
    <source>
        <dbReference type="ARBA" id="ARBA00005568"/>
    </source>
</evidence>
<keyword evidence="5" id="KW-0808">Transferase</keyword>
<dbReference type="Gene3D" id="3.20.20.60">
    <property type="entry name" value="Phosphoenolpyruvate-binding domains"/>
    <property type="match status" value="1"/>
</dbReference>
<dbReference type="STRING" id="1081102.A0A167T998"/>
<dbReference type="InterPro" id="IPR050251">
    <property type="entry name" value="HpcH-HpaI_aldolase"/>
</dbReference>
<dbReference type="AlphaFoldDB" id="A0A167T998"/>
<evidence type="ECO:0000256" key="3">
    <source>
        <dbReference type="ARBA" id="ARBA00023239"/>
    </source>
</evidence>
<comment type="caution">
    <text evidence="5">The sequence shown here is derived from an EMBL/GenBank/DDBJ whole genome shotgun (WGS) entry which is preliminary data.</text>
</comment>
<dbReference type="Pfam" id="PF03328">
    <property type="entry name" value="HpcH_HpaI"/>
    <property type="match status" value="1"/>
</dbReference>
<dbReference type="GO" id="GO:0016832">
    <property type="term" value="F:aldehyde-lyase activity"/>
    <property type="evidence" value="ECO:0007669"/>
    <property type="project" value="TreeGrafter"/>
</dbReference>
<comment type="similarity">
    <text evidence="1">Belongs to the HpcH/HpaI aldolase family.</text>
</comment>
<dbReference type="OrthoDB" id="2326446at2759"/>
<evidence type="ECO:0000256" key="2">
    <source>
        <dbReference type="ARBA" id="ARBA00022723"/>
    </source>
</evidence>
<keyword evidence="6" id="KW-1185">Reference proteome</keyword>
<feature type="domain" description="HpcH/HpaI aldolase/citrate lyase" evidence="4">
    <location>
        <begin position="29"/>
        <end position="212"/>
    </location>
</feature>
<dbReference type="PANTHER" id="PTHR30502:SF0">
    <property type="entry name" value="PHOSPHOENOLPYRUVATE CARBOXYLASE FAMILY PROTEIN"/>
    <property type="match status" value="1"/>
</dbReference>
<evidence type="ECO:0000313" key="5">
    <source>
        <dbReference type="EMBL" id="OAA60351.1"/>
    </source>
</evidence>
<evidence type="ECO:0000259" key="4">
    <source>
        <dbReference type="Pfam" id="PF03328"/>
    </source>
</evidence>
<dbReference type="GO" id="GO:0046872">
    <property type="term" value="F:metal ion binding"/>
    <property type="evidence" value="ECO:0007669"/>
    <property type="project" value="UniProtKB-KW"/>
</dbReference>
<evidence type="ECO:0000313" key="6">
    <source>
        <dbReference type="Proteomes" id="UP000076874"/>
    </source>
</evidence>
<dbReference type="EMBL" id="AZHD01000009">
    <property type="protein sequence ID" value="OAA60351.1"/>
    <property type="molecule type" value="Genomic_DNA"/>
</dbReference>
<dbReference type="InterPro" id="IPR005000">
    <property type="entry name" value="Aldolase/citrate-lyase_domain"/>
</dbReference>
<keyword evidence="2" id="KW-0479">Metal-binding</keyword>
<sequence length="263" mass="27535">MYSNNLLKSVKANAVCKAFGIKITPGAQVVQLAHNAGFDALFIDLEHGWLSLDDTTTLCNVAHLVGITPFVRVPHQCGNGFVQRVLDGGAMGVFFPHIDAPEDAQKAVAISKYPPQGCRSITGQIPLFGMRSTPPTDMIRLTNESGSTVFLMIESGAGSARADEIAQVPGVDAIVMGTQDLAVDLGVPGQLDHLSVKGALEQVSKACATHGKIFGIAGIYGNAALQEWAINTLGARFLLTQQDTSALFAAGAQAVKAVPAVKP</sequence>
<protein>
    <submittedName>
        <fullName evidence="5">Pyruvate/Phosphoenolpyruvate kinase</fullName>
    </submittedName>
</protein>
<dbReference type="GO" id="GO:0005737">
    <property type="term" value="C:cytoplasm"/>
    <property type="evidence" value="ECO:0007669"/>
    <property type="project" value="TreeGrafter"/>
</dbReference>
<dbReference type="PANTHER" id="PTHR30502">
    <property type="entry name" value="2-KETO-3-DEOXY-L-RHAMNONATE ALDOLASE"/>
    <property type="match status" value="1"/>
</dbReference>
<organism evidence="5 6">
    <name type="scientific">Niveomyces insectorum RCEF 264</name>
    <dbReference type="NCBI Taxonomy" id="1081102"/>
    <lineage>
        <taxon>Eukaryota</taxon>
        <taxon>Fungi</taxon>
        <taxon>Dikarya</taxon>
        <taxon>Ascomycota</taxon>
        <taxon>Pezizomycotina</taxon>
        <taxon>Sordariomycetes</taxon>
        <taxon>Hypocreomycetidae</taxon>
        <taxon>Hypocreales</taxon>
        <taxon>Cordycipitaceae</taxon>
        <taxon>Niveomyces</taxon>
    </lineage>
</organism>
<dbReference type="Proteomes" id="UP000076874">
    <property type="component" value="Unassembled WGS sequence"/>
</dbReference>
<dbReference type="InterPro" id="IPR040442">
    <property type="entry name" value="Pyrv_kinase-like_dom_sf"/>
</dbReference>
<name>A0A167T998_9HYPO</name>
<keyword evidence="3" id="KW-0456">Lyase</keyword>
<reference evidence="5 6" key="1">
    <citation type="journal article" date="2016" name="Genome Biol. Evol.">
        <title>Divergent and convergent evolution of fungal pathogenicity.</title>
        <authorList>
            <person name="Shang Y."/>
            <person name="Xiao G."/>
            <person name="Zheng P."/>
            <person name="Cen K."/>
            <person name="Zhan S."/>
            <person name="Wang C."/>
        </authorList>
    </citation>
    <scope>NUCLEOTIDE SEQUENCE [LARGE SCALE GENOMIC DNA]</scope>
    <source>
        <strain evidence="5 6">RCEF 264</strain>
    </source>
</reference>
<dbReference type="SUPFAM" id="SSF51621">
    <property type="entry name" value="Phosphoenolpyruvate/pyruvate domain"/>
    <property type="match status" value="1"/>
</dbReference>
<dbReference type="InterPro" id="IPR015813">
    <property type="entry name" value="Pyrv/PenolPyrv_kinase-like_dom"/>
</dbReference>
<dbReference type="GO" id="GO:0016301">
    <property type="term" value="F:kinase activity"/>
    <property type="evidence" value="ECO:0007669"/>
    <property type="project" value="UniProtKB-KW"/>
</dbReference>
<proteinExistence type="inferred from homology"/>
<accession>A0A167T998</accession>
<keyword evidence="5" id="KW-0670">Pyruvate</keyword>
<gene>
    <name evidence="5" type="ORF">SPI_05475</name>
</gene>
<keyword evidence="5" id="KW-0418">Kinase</keyword>